<sequence>MESVSYILVSSRATIVQSVLCAKPTNPFKCLRLLLSYVVVSLTYSAHTC</sequence>
<evidence type="ECO:0000313" key="2">
    <source>
        <dbReference type="Proteomes" id="UP000265663"/>
    </source>
</evidence>
<gene>
    <name evidence="1" type="ORF">GMOD_00005420</name>
</gene>
<keyword evidence="2" id="KW-1185">Reference proteome</keyword>
<accession>A0A3M7LVQ7</accession>
<dbReference type="Proteomes" id="UP000265663">
    <property type="component" value="Unassembled WGS sequence"/>
</dbReference>
<evidence type="ECO:0000313" key="1">
    <source>
        <dbReference type="EMBL" id="RMZ66315.1"/>
    </source>
</evidence>
<proteinExistence type="predicted"/>
<dbReference type="EMBL" id="KE747806">
    <property type="protein sequence ID" value="RMZ66315.1"/>
    <property type="molecule type" value="Genomic_DNA"/>
</dbReference>
<organism evidence="1 2">
    <name type="scientific">Pyrenophora seminiperda CCB06</name>
    <dbReference type="NCBI Taxonomy" id="1302712"/>
    <lineage>
        <taxon>Eukaryota</taxon>
        <taxon>Fungi</taxon>
        <taxon>Dikarya</taxon>
        <taxon>Ascomycota</taxon>
        <taxon>Pezizomycotina</taxon>
        <taxon>Dothideomycetes</taxon>
        <taxon>Pleosporomycetidae</taxon>
        <taxon>Pleosporales</taxon>
        <taxon>Pleosporineae</taxon>
        <taxon>Pleosporaceae</taxon>
        <taxon>Pyrenophora</taxon>
    </lineage>
</organism>
<name>A0A3M7LVQ7_9PLEO</name>
<protein>
    <submittedName>
        <fullName evidence="1">Uncharacterized protein</fullName>
    </submittedName>
</protein>
<dbReference type="AlphaFoldDB" id="A0A3M7LVQ7"/>
<reference evidence="1 2" key="1">
    <citation type="journal article" date="2014" name="PLoS ONE">
        <title>De novo Genome Assembly of the Fungal Plant Pathogen Pyrenophora semeniperda.</title>
        <authorList>
            <person name="Soliai M.M."/>
            <person name="Meyer S.E."/>
            <person name="Udall J.A."/>
            <person name="Elzinga D.E."/>
            <person name="Hermansen R.A."/>
            <person name="Bodily P.M."/>
            <person name="Hart A.A."/>
            <person name="Coleman C.E."/>
        </authorList>
    </citation>
    <scope>NUCLEOTIDE SEQUENCE [LARGE SCALE GENOMIC DNA]</scope>
    <source>
        <strain evidence="1 2">CCB06</strain>
        <tissue evidence="1">Mycelium</tissue>
    </source>
</reference>